<evidence type="ECO:0000313" key="8">
    <source>
        <dbReference type="Proteomes" id="UP001168883"/>
    </source>
</evidence>
<feature type="transmembrane region" description="Helical" evidence="5">
    <location>
        <begin position="73"/>
        <end position="94"/>
    </location>
</feature>
<dbReference type="PANTHER" id="PTHR39535">
    <property type="entry name" value="SPORULATION-DELAYING PROTEIN SDPB"/>
    <property type="match status" value="1"/>
</dbReference>
<evidence type="ECO:0000256" key="4">
    <source>
        <dbReference type="ARBA" id="ARBA00023136"/>
    </source>
</evidence>
<evidence type="ECO:0000256" key="1">
    <source>
        <dbReference type="ARBA" id="ARBA00004127"/>
    </source>
</evidence>
<dbReference type="InterPro" id="IPR052964">
    <property type="entry name" value="Sporulation_signal_mat"/>
</dbReference>
<evidence type="ECO:0000256" key="5">
    <source>
        <dbReference type="SAM" id="Phobius"/>
    </source>
</evidence>
<gene>
    <name evidence="7" type="ORF">Q3C12_32825</name>
</gene>
<dbReference type="PANTHER" id="PTHR39535:SF2">
    <property type="entry name" value="HTTM DOMAIN-CONTAINING PROTEIN"/>
    <property type="match status" value="1"/>
</dbReference>
<name>A0ABT8VLD1_9BACL</name>
<keyword evidence="4 5" id="KW-0472">Membrane</keyword>
<keyword evidence="8" id="KW-1185">Reference proteome</keyword>
<feature type="domain" description="HTTM-like" evidence="6">
    <location>
        <begin position="15"/>
        <end position="293"/>
    </location>
</feature>
<dbReference type="EMBL" id="JAUMKJ010000078">
    <property type="protein sequence ID" value="MDO3681782.1"/>
    <property type="molecule type" value="Genomic_DNA"/>
</dbReference>
<feature type="transmembrane region" description="Helical" evidence="5">
    <location>
        <begin position="256"/>
        <end position="289"/>
    </location>
</feature>
<evidence type="ECO:0000259" key="6">
    <source>
        <dbReference type="SMART" id="SM00752"/>
    </source>
</evidence>
<keyword evidence="3 5" id="KW-1133">Transmembrane helix</keyword>
<protein>
    <submittedName>
        <fullName evidence="7">HTTM domain-containing protein</fullName>
    </submittedName>
</protein>
<organism evidence="7 8">
    <name type="scientific">Paenibacillus ehimensis</name>
    <dbReference type="NCBI Taxonomy" id="79264"/>
    <lineage>
        <taxon>Bacteria</taxon>
        <taxon>Bacillati</taxon>
        <taxon>Bacillota</taxon>
        <taxon>Bacilli</taxon>
        <taxon>Bacillales</taxon>
        <taxon>Paenibacillaceae</taxon>
        <taxon>Paenibacillus</taxon>
    </lineage>
</organism>
<dbReference type="NCBIfam" id="TIGR04033">
    <property type="entry name" value="export_SdpB"/>
    <property type="match status" value="1"/>
</dbReference>
<evidence type="ECO:0000313" key="7">
    <source>
        <dbReference type="EMBL" id="MDO3681782.1"/>
    </source>
</evidence>
<dbReference type="Proteomes" id="UP001168883">
    <property type="component" value="Unassembled WGS sequence"/>
</dbReference>
<evidence type="ECO:0000256" key="3">
    <source>
        <dbReference type="ARBA" id="ARBA00022989"/>
    </source>
</evidence>
<dbReference type="InterPro" id="IPR011020">
    <property type="entry name" value="HTTM-like"/>
</dbReference>
<keyword evidence="2 5" id="KW-0812">Transmembrane</keyword>
<comment type="subcellular location">
    <subcellularLocation>
        <location evidence="1">Endomembrane system</location>
        <topology evidence="1">Multi-pass membrane protein</topology>
    </subcellularLocation>
</comment>
<proteinExistence type="predicted"/>
<dbReference type="RefSeq" id="WP_127489991.1">
    <property type="nucleotide sequence ID" value="NZ_JARLKN010000083.1"/>
</dbReference>
<dbReference type="SMART" id="SM00752">
    <property type="entry name" value="HTTM"/>
    <property type="match status" value="1"/>
</dbReference>
<feature type="transmembrane region" description="Helical" evidence="5">
    <location>
        <begin position="222"/>
        <end position="250"/>
    </location>
</feature>
<reference evidence="7" key="1">
    <citation type="submission" date="2023-07" db="EMBL/GenBank/DDBJ databases">
        <authorList>
            <person name="Aktuganov G."/>
            <person name="Boyko T."/>
            <person name="Delegan Y."/>
            <person name="Galimzianova N."/>
            <person name="Gilvanova E."/>
            <person name="Korobov V."/>
            <person name="Kuzmina L."/>
            <person name="Melentiev A."/>
            <person name="Milman P."/>
            <person name="Ryabova A."/>
            <person name="Stupak E."/>
            <person name="Yasakov T."/>
            <person name="Zharikova N."/>
            <person name="Zhurenko E."/>
        </authorList>
    </citation>
    <scope>NUCLEOTIDE SEQUENCE</scope>
    <source>
        <strain evidence="7">IB-739</strain>
    </source>
</reference>
<dbReference type="InterPro" id="IPR023894">
    <property type="entry name" value="Sporulation_SdpB"/>
</dbReference>
<feature type="transmembrane region" description="Helical" evidence="5">
    <location>
        <begin position="156"/>
        <end position="174"/>
    </location>
</feature>
<accession>A0ABT8VLD1</accession>
<sequence>MLEKIGKYTLHTLSSVCPWTNVYGLARTLLAVSTLLTLLLNDATIFFRPAAGIADYPNCSYNLSIFCTVPNEYFYLNLIRWLCIGILLLVAIGWRPRITGVFHWWIAHSMQTSALTLDGGEQVSAVLTLLLLPLTLTDPRKWHWEKIDVQKQADHIQSGAVLPHIVALITIVAIRFQASILYLNAAVAKLKQEEWIDGTATYYFLNDSLLGMPPLLIKATEFVLNTSLVVVPTWGTFVAEILLFSALFVPKRYWSYFLYLGFALHGMIAIMIGLYSFSLIMFGLLILYLRPVEQEYRFRCSLKGFRTWGLTRSRRQAAPSFDEAH</sequence>
<comment type="caution">
    <text evidence="7">The sequence shown here is derived from an EMBL/GenBank/DDBJ whole genome shotgun (WGS) entry which is preliminary data.</text>
</comment>
<evidence type="ECO:0000256" key="2">
    <source>
        <dbReference type="ARBA" id="ARBA00022692"/>
    </source>
</evidence>